<comment type="caution">
    <text evidence="1">The sequence shown here is derived from an EMBL/GenBank/DDBJ whole genome shotgun (WGS) entry which is preliminary data.</text>
</comment>
<name>A0ABR0ECM4_ZASCE</name>
<evidence type="ECO:0000313" key="1">
    <source>
        <dbReference type="EMBL" id="KAK4499207.1"/>
    </source>
</evidence>
<dbReference type="EMBL" id="JAXOVC010000007">
    <property type="protein sequence ID" value="KAK4499207.1"/>
    <property type="molecule type" value="Genomic_DNA"/>
</dbReference>
<gene>
    <name evidence="1" type="ORF">PRZ48_009720</name>
</gene>
<reference evidence="1 2" key="1">
    <citation type="journal article" date="2023" name="G3 (Bethesda)">
        <title>A chromosome-level genome assembly of Zasmidium syzygii isolated from banana leaves.</title>
        <authorList>
            <person name="van Westerhoven A.C."/>
            <person name="Mehrabi R."/>
            <person name="Talebi R."/>
            <person name="Steentjes M.B.F."/>
            <person name="Corcolon B."/>
            <person name="Chong P.A."/>
            <person name="Kema G.H.J."/>
            <person name="Seidl M.F."/>
        </authorList>
    </citation>
    <scope>NUCLEOTIDE SEQUENCE [LARGE SCALE GENOMIC DNA]</scope>
    <source>
        <strain evidence="1 2">P124</strain>
    </source>
</reference>
<proteinExistence type="predicted"/>
<organism evidence="1 2">
    <name type="scientific">Zasmidium cellare</name>
    <name type="common">Wine cellar mold</name>
    <name type="synonym">Racodium cellare</name>
    <dbReference type="NCBI Taxonomy" id="395010"/>
    <lineage>
        <taxon>Eukaryota</taxon>
        <taxon>Fungi</taxon>
        <taxon>Dikarya</taxon>
        <taxon>Ascomycota</taxon>
        <taxon>Pezizomycotina</taxon>
        <taxon>Dothideomycetes</taxon>
        <taxon>Dothideomycetidae</taxon>
        <taxon>Mycosphaerellales</taxon>
        <taxon>Mycosphaerellaceae</taxon>
        <taxon>Zasmidium</taxon>
    </lineage>
</organism>
<accession>A0ABR0ECM4</accession>
<protein>
    <submittedName>
        <fullName evidence="1">Uncharacterized protein</fullName>
    </submittedName>
</protein>
<dbReference type="Proteomes" id="UP001305779">
    <property type="component" value="Unassembled WGS sequence"/>
</dbReference>
<sequence>MSISISVQVGAPYDVNHCLELESTLVNWCLVEKQGVVYGWHCYDDGSTMYGDGTVGAYDIYISIAPGESVCVEKVLDDQFEEVRANTGGFKCSQV</sequence>
<evidence type="ECO:0000313" key="2">
    <source>
        <dbReference type="Proteomes" id="UP001305779"/>
    </source>
</evidence>
<keyword evidence="2" id="KW-1185">Reference proteome</keyword>